<keyword evidence="5" id="KW-1185">Reference proteome</keyword>
<organism evidence="4 5">
    <name type="scientific">Sphingomonas trueperi</name>
    <dbReference type="NCBI Taxonomy" id="53317"/>
    <lineage>
        <taxon>Bacteria</taxon>
        <taxon>Pseudomonadati</taxon>
        <taxon>Pseudomonadota</taxon>
        <taxon>Alphaproteobacteria</taxon>
        <taxon>Sphingomonadales</taxon>
        <taxon>Sphingomonadaceae</taxon>
        <taxon>Sphingomonas</taxon>
    </lineage>
</organism>
<dbReference type="SUPFAM" id="SSF51735">
    <property type="entry name" value="NAD(P)-binding Rossmann-fold domains"/>
    <property type="match status" value="1"/>
</dbReference>
<dbReference type="AlphaFoldDB" id="A0A7X5Y124"/>
<dbReference type="PANTHER" id="PTHR47706">
    <property type="entry name" value="NMRA-LIKE FAMILY PROTEIN"/>
    <property type="match status" value="1"/>
</dbReference>
<dbReference type="Pfam" id="PF05368">
    <property type="entry name" value="NmrA"/>
    <property type="match status" value="1"/>
</dbReference>
<keyword evidence="2" id="KW-0560">Oxidoreductase</keyword>
<dbReference type="InterPro" id="IPR008030">
    <property type="entry name" value="NmrA-like"/>
</dbReference>
<protein>
    <submittedName>
        <fullName evidence="4">Uncharacterized protein YbjT (DUF2867 family)</fullName>
    </submittedName>
</protein>
<accession>A0A7X5Y124</accession>
<evidence type="ECO:0000313" key="5">
    <source>
        <dbReference type="Proteomes" id="UP000531251"/>
    </source>
</evidence>
<dbReference type="GO" id="GO:0016491">
    <property type="term" value="F:oxidoreductase activity"/>
    <property type="evidence" value="ECO:0007669"/>
    <property type="project" value="UniProtKB-KW"/>
</dbReference>
<keyword evidence="1" id="KW-0521">NADP</keyword>
<name>A0A7X5Y124_9SPHN</name>
<dbReference type="RefSeq" id="WP_125977123.1">
    <property type="nucleotide sequence ID" value="NZ_BAAADY010000010.1"/>
</dbReference>
<proteinExistence type="predicted"/>
<evidence type="ECO:0000256" key="1">
    <source>
        <dbReference type="ARBA" id="ARBA00022857"/>
    </source>
</evidence>
<dbReference type="EMBL" id="JAATJB010000004">
    <property type="protein sequence ID" value="NJB97491.1"/>
    <property type="molecule type" value="Genomic_DNA"/>
</dbReference>
<dbReference type="PANTHER" id="PTHR47706:SF1">
    <property type="entry name" value="CIPA-LIKE, PUTATIVE (AFU_ORTHOLOGUE AFUA_1G12460)-RELATED"/>
    <property type="match status" value="1"/>
</dbReference>
<sequence length="295" mass="31722">MIVVAGASGDLGGRIVQELYALDAPVIALARPGTSAASLHDKGFVVRECDFSNVDSIARALSGAQCVVSALSGLDPVIVGAQGRLLDAAVQAGAARFIPSDFAIDFRRVPPKSNRNLALRRMFLEKAQSAPIRLTSILNGAFMDMLTGTIPIIQHRIKRVLYWGSADQPMDFTTIADTARYTARAAIDPEAPRWLKIAGAQVSARDIAAAVSRVRGSTYRVLPAGTLGSLGLIIQIARRIAPGGPDDLYPAWQGMQYMRNLFAGEGAFEPPLDNDRYRDMTWTSLDEVLRAARAA</sequence>
<dbReference type="Proteomes" id="UP000531251">
    <property type="component" value="Unassembled WGS sequence"/>
</dbReference>
<evidence type="ECO:0000313" key="4">
    <source>
        <dbReference type="EMBL" id="NJB97491.1"/>
    </source>
</evidence>
<evidence type="ECO:0000256" key="2">
    <source>
        <dbReference type="ARBA" id="ARBA00023002"/>
    </source>
</evidence>
<comment type="caution">
    <text evidence="4">The sequence shown here is derived from an EMBL/GenBank/DDBJ whole genome shotgun (WGS) entry which is preliminary data.</text>
</comment>
<feature type="domain" description="NmrA-like" evidence="3">
    <location>
        <begin position="2"/>
        <end position="219"/>
    </location>
</feature>
<dbReference type="Gene3D" id="3.40.50.720">
    <property type="entry name" value="NAD(P)-binding Rossmann-like Domain"/>
    <property type="match status" value="1"/>
</dbReference>
<dbReference type="InterPro" id="IPR036291">
    <property type="entry name" value="NAD(P)-bd_dom_sf"/>
</dbReference>
<evidence type="ECO:0000259" key="3">
    <source>
        <dbReference type="Pfam" id="PF05368"/>
    </source>
</evidence>
<gene>
    <name evidence="4" type="ORF">GGR89_001803</name>
</gene>
<reference evidence="4 5" key="1">
    <citation type="submission" date="2020-03" db="EMBL/GenBank/DDBJ databases">
        <title>Genomic Encyclopedia of Type Strains, Phase IV (KMG-IV): sequencing the most valuable type-strain genomes for metagenomic binning, comparative biology and taxonomic classification.</title>
        <authorList>
            <person name="Goeker M."/>
        </authorList>
    </citation>
    <scope>NUCLEOTIDE SEQUENCE [LARGE SCALE GENOMIC DNA]</scope>
    <source>
        <strain evidence="4 5">DSM 7225</strain>
    </source>
</reference>
<dbReference type="InterPro" id="IPR051609">
    <property type="entry name" value="NmrA/Isoflavone_reductase-like"/>
</dbReference>